<dbReference type="GO" id="GO:0006508">
    <property type="term" value="P:proteolysis"/>
    <property type="evidence" value="ECO:0007669"/>
    <property type="project" value="UniProtKB-KW"/>
</dbReference>
<reference evidence="4 5" key="1">
    <citation type="submission" date="2016-10" db="EMBL/GenBank/DDBJ databases">
        <title>Comparative genomics between deep and shallow subseafloor isolates.</title>
        <authorList>
            <person name="Ishii S."/>
            <person name="Miller J.R."/>
            <person name="Sutton G."/>
            <person name="Suzuki S."/>
            <person name="Methe B."/>
            <person name="Inagaki F."/>
            <person name="Imachi H."/>
        </authorList>
    </citation>
    <scope>NUCLEOTIDE SEQUENCE [LARGE SCALE GENOMIC DNA]</scope>
    <source>
        <strain evidence="4 5">MO-MB1</strain>
    </source>
</reference>
<dbReference type="OrthoDB" id="51464at2157"/>
<dbReference type="PROSITE" id="PS01276">
    <property type="entry name" value="PEPTIDASE_U32"/>
    <property type="match status" value="1"/>
</dbReference>
<protein>
    <submittedName>
        <fullName evidence="4">Peptidase U32</fullName>
    </submittedName>
</protein>
<proteinExistence type="inferred from homology"/>
<name>A0A2H4V9U3_9EURY</name>
<dbReference type="Pfam" id="PF01136">
    <property type="entry name" value="Peptidase_U32"/>
    <property type="match status" value="1"/>
</dbReference>
<dbReference type="Gene3D" id="2.40.30.10">
    <property type="entry name" value="Translation factors"/>
    <property type="match status" value="1"/>
</dbReference>
<evidence type="ECO:0000256" key="3">
    <source>
        <dbReference type="ARBA" id="ARBA00038374"/>
    </source>
</evidence>
<evidence type="ECO:0000313" key="4">
    <source>
        <dbReference type="EMBL" id="AUB54865.1"/>
    </source>
</evidence>
<dbReference type="InterPro" id="IPR009000">
    <property type="entry name" value="Transl_B-barrel_sf"/>
</dbReference>
<sequence length="431" mass="48260">MVELLSPARDFAAMESALNNGANAVYIGLDGYNMRAHTANFSMENLNQAAERCHHHRVKLYVCTNTVMRNKDIEHLKTVLPEIKSAGADAIIASDLGVLKIARDVGIDVHLSVQANVSNSESLKLLHELGVKRVVLSRELHLEDIRAMTEDSPLEVEVFIHGAMCLAISGRCFLSSYLYQKNANCGECLQPCRKEWKLVSDDGDVLSLGLAGNKGLDENKSLEGDGASLNESNNPCDSKGRVDKINGFKGHILSPRDLCMIKHIPQLMEAGISSFKIEGRARPADYVATVTRVYREAIDSYQSGDWEFQDQWLDDLKKVYNRGFDTGFYFQTPYQTSSYNQATHTKQDVGEVVNYYSQVNAAEIRLWNPLKVGDEIIVQGLTTGSIIQRVESMQIDHRDIFEAHKGQNVGILLTRKVRPGDIIYRRIKRNK</sequence>
<dbReference type="Proteomes" id="UP000232806">
    <property type="component" value="Chromosome"/>
</dbReference>
<accession>A0A2H4V9U3</accession>
<dbReference type="PANTHER" id="PTHR30217:SF6">
    <property type="entry name" value="TRNA HYDROXYLATION PROTEIN P"/>
    <property type="match status" value="1"/>
</dbReference>
<dbReference type="InterPro" id="IPR001539">
    <property type="entry name" value="Peptidase_U32"/>
</dbReference>
<dbReference type="SUPFAM" id="SSF50447">
    <property type="entry name" value="Translation proteins"/>
    <property type="match status" value="1"/>
</dbReference>
<comment type="similarity">
    <text evidence="3">Belongs to the peptidase U32 family.</text>
</comment>
<dbReference type="RefSeq" id="WP_100904841.1">
    <property type="nucleotide sequence ID" value="NZ_CP017766.1"/>
</dbReference>
<dbReference type="GeneID" id="35120276"/>
<gene>
    <name evidence="4" type="ORF">BK007_01750</name>
</gene>
<dbReference type="PANTHER" id="PTHR30217">
    <property type="entry name" value="PEPTIDASE U32 FAMILY"/>
    <property type="match status" value="1"/>
</dbReference>
<keyword evidence="1" id="KW-0645">Protease</keyword>
<dbReference type="GO" id="GO:0008233">
    <property type="term" value="F:peptidase activity"/>
    <property type="evidence" value="ECO:0007669"/>
    <property type="project" value="UniProtKB-KW"/>
</dbReference>
<dbReference type="InterPro" id="IPR051454">
    <property type="entry name" value="RNA/ubiquinone_mod_enzymes"/>
</dbReference>
<evidence type="ECO:0000256" key="1">
    <source>
        <dbReference type="ARBA" id="ARBA00022670"/>
    </source>
</evidence>
<evidence type="ECO:0000313" key="5">
    <source>
        <dbReference type="Proteomes" id="UP000232806"/>
    </source>
</evidence>
<evidence type="ECO:0000256" key="2">
    <source>
        <dbReference type="ARBA" id="ARBA00022801"/>
    </source>
</evidence>
<dbReference type="AlphaFoldDB" id="A0A2H4V9U3"/>
<organism evidence="4 5">
    <name type="scientific">Methanobacterium subterraneum</name>
    <dbReference type="NCBI Taxonomy" id="59277"/>
    <lineage>
        <taxon>Archaea</taxon>
        <taxon>Methanobacteriati</taxon>
        <taxon>Methanobacteriota</taxon>
        <taxon>Methanomada group</taxon>
        <taxon>Methanobacteria</taxon>
        <taxon>Methanobacteriales</taxon>
        <taxon>Methanobacteriaceae</taxon>
        <taxon>Methanobacterium</taxon>
    </lineage>
</organism>
<keyword evidence="2" id="KW-0378">Hydrolase</keyword>
<dbReference type="EMBL" id="CP017766">
    <property type="protein sequence ID" value="AUB54865.1"/>
    <property type="molecule type" value="Genomic_DNA"/>
</dbReference>